<gene>
    <name evidence="2" type="ORF">XBLMG947_1996</name>
    <name evidence="1" type="ORF">XbrCFBP1976_09620</name>
</gene>
<dbReference type="EMBL" id="FLTX01000031">
    <property type="protein sequence ID" value="SBV51210.1"/>
    <property type="molecule type" value="Genomic_DNA"/>
</dbReference>
<dbReference type="Proteomes" id="UP000239710">
    <property type="component" value="Unassembled WGS sequence"/>
</dbReference>
<dbReference type="Proteomes" id="UP000092503">
    <property type="component" value="Unassembled WGS sequence"/>
</dbReference>
<sequence>MNPNMLLRKARAIVPTALFVLAVTFGSSASAEPLMSIRITSHVLPAMAVLVQGNGLIQCVQLLYERPVLGPNLRLNTSGNYQLYAMSTSNCQPGTGMAGLRTSIGFAGSESGIFEMDLRNSGFSHR</sequence>
<accession>A0A1C3NLA9</accession>
<evidence type="ECO:0000313" key="2">
    <source>
        <dbReference type="EMBL" id="SBV51210.1"/>
    </source>
</evidence>
<protein>
    <submittedName>
        <fullName evidence="2">Putative membrane protein</fullName>
    </submittedName>
</protein>
<keyword evidence="4" id="KW-1185">Reference proteome</keyword>
<proteinExistence type="predicted"/>
<dbReference type="RefSeq" id="WP_065468228.1">
    <property type="nucleotide sequence ID" value="NZ_FLTX01000031.1"/>
</dbReference>
<name>A0A1C3NLA9_9XANT</name>
<evidence type="ECO:0000313" key="3">
    <source>
        <dbReference type="Proteomes" id="UP000092503"/>
    </source>
</evidence>
<evidence type="ECO:0000313" key="1">
    <source>
        <dbReference type="EMBL" id="PPV07058.1"/>
    </source>
</evidence>
<organism evidence="2 3">
    <name type="scientific">Xanthomonas bromi</name>
    <dbReference type="NCBI Taxonomy" id="56449"/>
    <lineage>
        <taxon>Bacteria</taxon>
        <taxon>Pseudomonadati</taxon>
        <taxon>Pseudomonadota</taxon>
        <taxon>Gammaproteobacteria</taxon>
        <taxon>Lysobacterales</taxon>
        <taxon>Lysobacteraceae</taxon>
        <taxon>Xanthomonas</taxon>
    </lineage>
</organism>
<dbReference type="EMBL" id="MDCE01000011">
    <property type="protein sequence ID" value="PPV07058.1"/>
    <property type="molecule type" value="Genomic_DNA"/>
</dbReference>
<evidence type="ECO:0000313" key="4">
    <source>
        <dbReference type="Proteomes" id="UP000239710"/>
    </source>
</evidence>
<dbReference type="AlphaFoldDB" id="A0A1C3NLA9"/>
<reference evidence="1 4" key="2">
    <citation type="submission" date="2016-08" db="EMBL/GenBank/DDBJ databases">
        <title>Evolution of the type three secretion system and type three effector repertoires in Xanthomonas.</title>
        <authorList>
            <person name="Merda D."/>
            <person name="Briand M."/>
            <person name="Bosis E."/>
            <person name="Rousseau C."/>
            <person name="Portier P."/>
            <person name="Jacques M.-A."/>
            <person name="Fischer-Le Saux M."/>
        </authorList>
    </citation>
    <scope>NUCLEOTIDE SEQUENCE [LARGE SCALE GENOMIC DNA]</scope>
    <source>
        <strain evidence="1 4">CFBP1976</strain>
    </source>
</reference>
<dbReference type="OrthoDB" id="6008735at2"/>
<reference evidence="2 3" key="1">
    <citation type="submission" date="2016-06" db="EMBL/GenBank/DDBJ databases">
        <authorList>
            <person name="Kjaerup R.B."/>
            <person name="Dalgaard T.S."/>
            <person name="Juul-Madsen H.R."/>
        </authorList>
    </citation>
    <scope>NUCLEOTIDE SEQUENCE [LARGE SCALE GENOMIC DNA]</scope>
    <source>
        <strain evidence="2">LMG947</strain>
    </source>
</reference>